<dbReference type="EnsemblMetazoa" id="ISCW019935-RA">
    <property type="protein sequence ID" value="ISCW019935-PA"/>
    <property type="gene ID" value="ISCW019935"/>
</dbReference>
<evidence type="ECO:0000313" key="1">
    <source>
        <dbReference type="EMBL" id="EEC09285.1"/>
    </source>
</evidence>
<evidence type="ECO:0000313" key="3">
    <source>
        <dbReference type="Proteomes" id="UP000001555"/>
    </source>
</evidence>
<dbReference type="EMBL" id="ABJB010759968">
    <property type="status" value="NOT_ANNOTATED_CDS"/>
    <property type="molecule type" value="Genomic_DNA"/>
</dbReference>
<dbReference type="InParanoid" id="B7PRR3"/>
<reference evidence="2" key="2">
    <citation type="submission" date="2020-05" db="UniProtKB">
        <authorList>
            <consortium name="EnsemblMetazoa"/>
        </authorList>
    </citation>
    <scope>IDENTIFICATION</scope>
    <source>
        <strain evidence="2">wikel</strain>
    </source>
</reference>
<proteinExistence type="predicted"/>
<dbReference type="Proteomes" id="UP000001555">
    <property type="component" value="Unassembled WGS sequence"/>
</dbReference>
<sequence>MFHSKQLKMSAFPFASDGSKLVKHKVGAEVDGARRLDHHDDDFALRELSVPTLCLTSLGPQVS</sequence>
<dbReference type="PaxDb" id="6945-B7PRR3"/>
<reference evidence="1 3" key="1">
    <citation type="submission" date="2008-03" db="EMBL/GenBank/DDBJ databases">
        <title>Annotation of Ixodes scapularis.</title>
        <authorList>
            <consortium name="Ixodes scapularis Genome Project Consortium"/>
            <person name="Caler E."/>
            <person name="Hannick L.I."/>
            <person name="Bidwell S."/>
            <person name="Joardar V."/>
            <person name="Thiagarajan M."/>
            <person name="Amedeo P."/>
            <person name="Galinsky K.J."/>
            <person name="Schobel S."/>
            <person name="Inman J."/>
            <person name="Hostetler J."/>
            <person name="Miller J."/>
            <person name="Hammond M."/>
            <person name="Megy K."/>
            <person name="Lawson D."/>
            <person name="Kodira C."/>
            <person name="Sutton G."/>
            <person name="Meyer J."/>
            <person name="Hill C.A."/>
            <person name="Birren B."/>
            <person name="Nene V."/>
            <person name="Collins F."/>
            <person name="Alarcon-Chaidez F."/>
            <person name="Wikel S."/>
            <person name="Strausberg R."/>
        </authorList>
    </citation>
    <scope>NUCLEOTIDE SEQUENCE [LARGE SCALE GENOMIC DNA]</scope>
    <source>
        <strain evidence="3">Wikel</strain>
        <strain evidence="1">Wikel colony</strain>
    </source>
</reference>
<name>B7PRR3_IXOSC</name>
<organism>
    <name type="scientific">Ixodes scapularis</name>
    <name type="common">Black-legged tick</name>
    <name type="synonym">Deer tick</name>
    <dbReference type="NCBI Taxonomy" id="6945"/>
    <lineage>
        <taxon>Eukaryota</taxon>
        <taxon>Metazoa</taxon>
        <taxon>Ecdysozoa</taxon>
        <taxon>Arthropoda</taxon>
        <taxon>Chelicerata</taxon>
        <taxon>Arachnida</taxon>
        <taxon>Acari</taxon>
        <taxon>Parasitiformes</taxon>
        <taxon>Ixodida</taxon>
        <taxon>Ixodoidea</taxon>
        <taxon>Ixodidae</taxon>
        <taxon>Ixodinae</taxon>
        <taxon>Ixodes</taxon>
    </lineage>
</organism>
<dbReference type="AlphaFoldDB" id="B7PRR3"/>
<keyword evidence="3" id="KW-1185">Reference proteome</keyword>
<evidence type="ECO:0000313" key="2">
    <source>
        <dbReference type="EnsemblMetazoa" id="ISCW019935-PA"/>
    </source>
</evidence>
<protein>
    <submittedName>
        <fullName evidence="1 2">Uncharacterized protein</fullName>
    </submittedName>
</protein>
<dbReference type="VEuPathDB" id="VectorBase:ISCW019935"/>
<gene>
    <name evidence="1" type="ORF">IscW_ISCW019935</name>
</gene>
<dbReference type="HOGENOM" id="CLU_2888253_0_0_1"/>
<accession>B7PRR3</accession>
<dbReference type="EMBL" id="DS774495">
    <property type="protein sequence ID" value="EEC09285.1"/>
    <property type="molecule type" value="Genomic_DNA"/>
</dbReference>